<dbReference type="SMART" id="SM00248">
    <property type="entry name" value="ANK"/>
    <property type="match status" value="2"/>
</dbReference>
<dbReference type="SUPFAM" id="SSF48403">
    <property type="entry name" value="Ankyrin repeat"/>
    <property type="match status" value="1"/>
</dbReference>
<organism evidence="4 5">
    <name type="scientific">Podospora appendiculata</name>
    <dbReference type="NCBI Taxonomy" id="314037"/>
    <lineage>
        <taxon>Eukaryota</taxon>
        <taxon>Fungi</taxon>
        <taxon>Dikarya</taxon>
        <taxon>Ascomycota</taxon>
        <taxon>Pezizomycotina</taxon>
        <taxon>Sordariomycetes</taxon>
        <taxon>Sordariomycetidae</taxon>
        <taxon>Sordariales</taxon>
        <taxon>Podosporaceae</taxon>
        <taxon>Podospora</taxon>
    </lineage>
</organism>
<evidence type="ECO:0000256" key="3">
    <source>
        <dbReference type="PROSITE-ProRule" id="PRU00023"/>
    </source>
</evidence>
<dbReference type="PANTHER" id="PTHR24203">
    <property type="entry name" value="ANKYRIN REPEAT FAMILY PROTEIN"/>
    <property type="match status" value="1"/>
</dbReference>
<accession>A0AAE1C6U3</accession>
<comment type="caution">
    <text evidence="4">The sequence shown here is derived from an EMBL/GenBank/DDBJ whole genome shotgun (WGS) entry which is preliminary data.</text>
</comment>
<proteinExistence type="predicted"/>
<keyword evidence="2 3" id="KW-0040">ANK repeat</keyword>
<evidence type="ECO:0000256" key="1">
    <source>
        <dbReference type="ARBA" id="ARBA00022737"/>
    </source>
</evidence>
<evidence type="ECO:0000313" key="5">
    <source>
        <dbReference type="Proteomes" id="UP001270362"/>
    </source>
</evidence>
<evidence type="ECO:0000313" key="4">
    <source>
        <dbReference type="EMBL" id="KAK3680412.1"/>
    </source>
</evidence>
<reference evidence="4" key="2">
    <citation type="submission" date="2023-06" db="EMBL/GenBank/DDBJ databases">
        <authorList>
            <consortium name="Lawrence Berkeley National Laboratory"/>
            <person name="Haridas S."/>
            <person name="Hensen N."/>
            <person name="Bonometti L."/>
            <person name="Westerberg I."/>
            <person name="Brannstrom I.O."/>
            <person name="Guillou S."/>
            <person name="Cros-Aarteil S."/>
            <person name="Calhoun S."/>
            <person name="Kuo A."/>
            <person name="Mondo S."/>
            <person name="Pangilinan J."/>
            <person name="Riley R."/>
            <person name="Labutti K."/>
            <person name="Andreopoulos B."/>
            <person name="Lipzen A."/>
            <person name="Chen C."/>
            <person name="Yanf M."/>
            <person name="Daum C."/>
            <person name="Ng V."/>
            <person name="Clum A."/>
            <person name="Steindorff A."/>
            <person name="Ohm R."/>
            <person name="Martin F."/>
            <person name="Silar P."/>
            <person name="Natvig D."/>
            <person name="Lalanne C."/>
            <person name="Gautier V."/>
            <person name="Ament-Velasquez S.L."/>
            <person name="Kruys A."/>
            <person name="Hutchinson M.I."/>
            <person name="Powell A.J."/>
            <person name="Barry K."/>
            <person name="Miller A.N."/>
            <person name="Grigoriev I.V."/>
            <person name="Debuchy R."/>
            <person name="Gladieux P."/>
            <person name="Thoren M.H."/>
            <person name="Johannesson H."/>
        </authorList>
    </citation>
    <scope>NUCLEOTIDE SEQUENCE</scope>
    <source>
        <strain evidence="4">CBS 314.62</strain>
    </source>
</reference>
<dbReference type="InterPro" id="IPR036770">
    <property type="entry name" value="Ankyrin_rpt-contain_sf"/>
</dbReference>
<gene>
    <name evidence="4" type="ORF">B0T22DRAFT_485977</name>
</gene>
<dbReference type="InterPro" id="IPR002110">
    <property type="entry name" value="Ankyrin_rpt"/>
</dbReference>
<name>A0AAE1C6U3_9PEZI</name>
<dbReference type="AlphaFoldDB" id="A0AAE1C6U3"/>
<feature type="repeat" description="ANK" evidence="3">
    <location>
        <begin position="103"/>
        <end position="136"/>
    </location>
</feature>
<keyword evidence="1" id="KW-0677">Repeat</keyword>
<evidence type="ECO:0000256" key="2">
    <source>
        <dbReference type="ARBA" id="ARBA00023043"/>
    </source>
</evidence>
<reference evidence="4" key="1">
    <citation type="journal article" date="2023" name="Mol. Phylogenet. Evol.">
        <title>Genome-scale phylogeny and comparative genomics of the fungal order Sordariales.</title>
        <authorList>
            <person name="Hensen N."/>
            <person name="Bonometti L."/>
            <person name="Westerberg I."/>
            <person name="Brannstrom I.O."/>
            <person name="Guillou S."/>
            <person name="Cros-Aarteil S."/>
            <person name="Calhoun S."/>
            <person name="Haridas S."/>
            <person name="Kuo A."/>
            <person name="Mondo S."/>
            <person name="Pangilinan J."/>
            <person name="Riley R."/>
            <person name="LaButti K."/>
            <person name="Andreopoulos B."/>
            <person name="Lipzen A."/>
            <person name="Chen C."/>
            <person name="Yan M."/>
            <person name="Daum C."/>
            <person name="Ng V."/>
            <person name="Clum A."/>
            <person name="Steindorff A."/>
            <person name="Ohm R.A."/>
            <person name="Martin F."/>
            <person name="Silar P."/>
            <person name="Natvig D.O."/>
            <person name="Lalanne C."/>
            <person name="Gautier V."/>
            <person name="Ament-Velasquez S.L."/>
            <person name="Kruys A."/>
            <person name="Hutchinson M.I."/>
            <person name="Powell A.J."/>
            <person name="Barry K."/>
            <person name="Miller A.N."/>
            <person name="Grigoriev I.V."/>
            <person name="Debuchy R."/>
            <person name="Gladieux P."/>
            <person name="Hiltunen Thoren M."/>
            <person name="Johannesson H."/>
        </authorList>
    </citation>
    <scope>NUCLEOTIDE SEQUENCE</scope>
    <source>
        <strain evidence="4">CBS 314.62</strain>
    </source>
</reference>
<dbReference type="PROSITE" id="PS50297">
    <property type="entry name" value="ANK_REP_REGION"/>
    <property type="match status" value="1"/>
</dbReference>
<dbReference type="Proteomes" id="UP001270362">
    <property type="component" value="Unassembled WGS sequence"/>
</dbReference>
<dbReference type="EMBL" id="JAULSO010000033">
    <property type="protein sequence ID" value="KAK3680412.1"/>
    <property type="molecule type" value="Genomic_DNA"/>
</dbReference>
<dbReference type="PROSITE" id="PS50088">
    <property type="entry name" value="ANK_REPEAT"/>
    <property type="match status" value="1"/>
</dbReference>
<dbReference type="Gene3D" id="1.25.40.20">
    <property type="entry name" value="Ankyrin repeat-containing domain"/>
    <property type="match status" value="1"/>
</dbReference>
<dbReference type="Pfam" id="PF12796">
    <property type="entry name" value="Ank_2"/>
    <property type="match status" value="1"/>
</dbReference>
<dbReference type="PANTHER" id="PTHR24203:SF45">
    <property type="entry name" value="ANKYRIN REPEAT DOMAIN 6"/>
    <property type="match status" value="1"/>
</dbReference>
<keyword evidence="5" id="KW-1185">Reference proteome</keyword>
<sequence>MLLDGGASPNSLGPGNQSIIWRLLQRIRGGGRAGAAEGNEDETSPEHTRIICLLIEAGADVTAPQGRLEITPLHEASRLGLNSIVELMLSHTCKESLEKPIWAGHTPLFFAAQGGRLETVRLLIDEHGANIFARTAANEHLLFAAAAYPEVLRFLLGLKDERPETASTRTVPRFSLAAGLGQSESTKLLLRRGAKQFIANAVFDNLHDLKEGKNYRQGTPAGVARQRGHKRIAETIEGW</sequence>
<protein>
    <submittedName>
        <fullName evidence="4">Ankyrin repeat-containing domain protein</fullName>
    </submittedName>
</protein>